<organism evidence="1 2">
    <name type="scientific">Candidatus Woesebacteria bacterium GW2011_GWB1_38_5b</name>
    <dbReference type="NCBI Taxonomy" id="1618569"/>
    <lineage>
        <taxon>Bacteria</taxon>
        <taxon>Candidatus Woeseibacteriota</taxon>
    </lineage>
</organism>
<proteinExistence type="predicted"/>
<name>A0A0G0NFS4_9BACT</name>
<evidence type="ECO:0000313" key="2">
    <source>
        <dbReference type="Proteomes" id="UP000034181"/>
    </source>
</evidence>
<dbReference type="Proteomes" id="UP000034181">
    <property type="component" value="Unassembled WGS sequence"/>
</dbReference>
<accession>A0A0G0NFS4</accession>
<gene>
    <name evidence="1" type="ORF">US96_C0001G0042</name>
</gene>
<comment type="caution">
    <text evidence="1">The sequence shown here is derived from an EMBL/GenBank/DDBJ whole genome shotgun (WGS) entry which is preliminary data.</text>
</comment>
<dbReference type="EMBL" id="LBUZ01000001">
    <property type="protein sequence ID" value="KKQ75966.1"/>
    <property type="molecule type" value="Genomic_DNA"/>
</dbReference>
<protein>
    <submittedName>
        <fullName evidence="1">Uncharacterized protein</fullName>
    </submittedName>
</protein>
<sequence>MCYNSLVFAESKSVRLEARTDYRPKQKYALPEGQIKTRPSLKLIFRATIAS</sequence>
<reference evidence="1 2" key="1">
    <citation type="journal article" date="2015" name="Nature">
        <title>rRNA introns, odd ribosomes, and small enigmatic genomes across a large radiation of phyla.</title>
        <authorList>
            <person name="Brown C.T."/>
            <person name="Hug L.A."/>
            <person name="Thomas B.C."/>
            <person name="Sharon I."/>
            <person name="Castelle C.J."/>
            <person name="Singh A."/>
            <person name="Wilkins M.J."/>
            <person name="Williams K.H."/>
            <person name="Banfield J.F."/>
        </authorList>
    </citation>
    <scope>NUCLEOTIDE SEQUENCE [LARGE SCALE GENOMIC DNA]</scope>
</reference>
<evidence type="ECO:0000313" key="1">
    <source>
        <dbReference type="EMBL" id="KKQ75966.1"/>
    </source>
</evidence>
<dbReference type="AlphaFoldDB" id="A0A0G0NFS4"/>